<reference evidence="1" key="2">
    <citation type="journal article" date="2022" name="New Phytol.">
        <title>Evolutionary transition to the ectomycorrhizal habit in the genomes of a hyperdiverse lineage of mushroom-forming fungi.</title>
        <authorList>
            <person name="Looney B."/>
            <person name="Miyauchi S."/>
            <person name="Morin E."/>
            <person name="Drula E."/>
            <person name="Courty P.E."/>
            <person name="Kohler A."/>
            <person name="Kuo A."/>
            <person name="LaButti K."/>
            <person name="Pangilinan J."/>
            <person name="Lipzen A."/>
            <person name="Riley R."/>
            <person name="Andreopoulos W."/>
            <person name="He G."/>
            <person name="Johnson J."/>
            <person name="Nolan M."/>
            <person name="Tritt A."/>
            <person name="Barry K.W."/>
            <person name="Grigoriev I.V."/>
            <person name="Nagy L.G."/>
            <person name="Hibbett D."/>
            <person name="Henrissat B."/>
            <person name="Matheny P.B."/>
            <person name="Labbe J."/>
            <person name="Martin F.M."/>
        </authorList>
    </citation>
    <scope>NUCLEOTIDE SEQUENCE</scope>
    <source>
        <strain evidence="1">HHB10654</strain>
    </source>
</reference>
<name>A0ACB8TKZ6_9AGAM</name>
<evidence type="ECO:0000313" key="1">
    <source>
        <dbReference type="EMBL" id="KAI0069102.1"/>
    </source>
</evidence>
<reference evidence="1" key="1">
    <citation type="submission" date="2021-03" db="EMBL/GenBank/DDBJ databases">
        <authorList>
            <consortium name="DOE Joint Genome Institute"/>
            <person name="Ahrendt S."/>
            <person name="Looney B.P."/>
            <person name="Miyauchi S."/>
            <person name="Morin E."/>
            <person name="Drula E."/>
            <person name="Courty P.E."/>
            <person name="Chicoki N."/>
            <person name="Fauchery L."/>
            <person name="Kohler A."/>
            <person name="Kuo A."/>
            <person name="Labutti K."/>
            <person name="Pangilinan J."/>
            <person name="Lipzen A."/>
            <person name="Riley R."/>
            <person name="Andreopoulos W."/>
            <person name="He G."/>
            <person name="Johnson J."/>
            <person name="Barry K.W."/>
            <person name="Grigoriev I.V."/>
            <person name="Nagy L."/>
            <person name="Hibbett D."/>
            <person name="Henrissat B."/>
            <person name="Matheny P.B."/>
            <person name="Labbe J."/>
            <person name="Martin F."/>
        </authorList>
    </citation>
    <scope>NUCLEOTIDE SEQUENCE</scope>
    <source>
        <strain evidence="1">HHB10654</strain>
    </source>
</reference>
<dbReference type="EMBL" id="MU277187">
    <property type="protein sequence ID" value="KAI0069102.1"/>
    <property type="molecule type" value="Genomic_DNA"/>
</dbReference>
<accession>A0ACB8TKZ6</accession>
<evidence type="ECO:0000313" key="2">
    <source>
        <dbReference type="Proteomes" id="UP000814140"/>
    </source>
</evidence>
<dbReference type="Proteomes" id="UP000814140">
    <property type="component" value="Unassembled WGS sequence"/>
</dbReference>
<gene>
    <name evidence="1" type="ORF">BV25DRAFT_1986626</name>
</gene>
<protein>
    <submittedName>
        <fullName evidence="1">WD40 repeat-like protein</fullName>
    </submittedName>
</protein>
<organism evidence="1 2">
    <name type="scientific">Artomyces pyxidatus</name>
    <dbReference type="NCBI Taxonomy" id="48021"/>
    <lineage>
        <taxon>Eukaryota</taxon>
        <taxon>Fungi</taxon>
        <taxon>Dikarya</taxon>
        <taxon>Basidiomycota</taxon>
        <taxon>Agaricomycotina</taxon>
        <taxon>Agaricomycetes</taxon>
        <taxon>Russulales</taxon>
        <taxon>Auriscalpiaceae</taxon>
        <taxon>Artomyces</taxon>
    </lineage>
</organism>
<comment type="caution">
    <text evidence="1">The sequence shown here is derived from an EMBL/GenBank/DDBJ whole genome shotgun (WGS) entry which is preliminary data.</text>
</comment>
<sequence>MSLSESPALTENNTPLRSVKLPSEAYILSLAALPSSYAVSASAPSNSIHLYDKGSFRHALTLRGHDGGTTSLRAVDSVAGTTQRALVSSGKDGTVSVWDDRTGGVGVKMLQAGQSRALLCCDISPDGLTVAAGSELKGDDAVIAYWDPRNPAAPLRTHASTHSDDVTALHFLRSSSPVAGYTSLLSASSDGLLSISNAEEDDEDEAVVHMSNWGCSISQVGWVPQSGALTRVWAASDMETFSVWSEELDLANDLDIRTPSVHTQGRTWVTDYLIGSHASSESGLSLFVGSNEGDVALIRNAHYDERASSWTLDRLWTGGHSGVVRGILCDERNNILLTGGEDSKLHAWSFPPLGDVDMDLDIGSPLGQKRGYDSDVKMEEIPKKIRRD</sequence>
<proteinExistence type="predicted"/>
<keyword evidence="2" id="KW-1185">Reference proteome</keyword>